<dbReference type="PANTHER" id="PTHR32278:SF116">
    <property type="entry name" value="F-BOX PROTEIN PP2-B10-LIKE"/>
    <property type="match status" value="1"/>
</dbReference>
<dbReference type="PANTHER" id="PTHR32278">
    <property type="entry name" value="F-BOX DOMAIN-CONTAINING PROTEIN"/>
    <property type="match status" value="1"/>
</dbReference>
<accession>A0ABD1HYS1</accession>
<dbReference type="SUPFAM" id="SSF81383">
    <property type="entry name" value="F-box domain"/>
    <property type="match status" value="1"/>
</dbReference>
<comment type="caution">
    <text evidence="2">The sequence shown here is derived from an EMBL/GenBank/DDBJ whole genome shotgun (WGS) entry which is preliminary data.</text>
</comment>
<dbReference type="EMBL" id="JBEAFC010000003">
    <property type="protein sequence ID" value="KAL1561628.1"/>
    <property type="molecule type" value="Genomic_DNA"/>
</dbReference>
<evidence type="ECO:0000259" key="1">
    <source>
        <dbReference type="PROSITE" id="PS50181"/>
    </source>
</evidence>
<organism evidence="2 3">
    <name type="scientific">Salvia divinorum</name>
    <name type="common">Maria pastora</name>
    <name type="synonym">Diviner's sage</name>
    <dbReference type="NCBI Taxonomy" id="28513"/>
    <lineage>
        <taxon>Eukaryota</taxon>
        <taxon>Viridiplantae</taxon>
        <taxon>Streptophyta</taxon>
        <taxon>Embryophyta</taxon>
        <taxon>Tracheophyta</taxon>
        <taxon>Spermatophyta</taxon>
        <taxon>Magnoliopsida</taxon>
        <taxon>eudicotyledons</taxon>
        <taxon>Gunneridae</taxon>
        <taxon>Pentapetalae</taxon>
        <taxon>asterids</taxon>
        <taxon>lamiids</taxon>
        <taxon>Lamiales</taxon>
        <taxon>Lamiaceae</taxon>
        <taxon>Nepetoideae</taxon>
        <taxon>Mentheae</taxon>
        <taxon>Salviinae</taxon>
        <taxon>Salvia</taxon>
        <taxon>Salvia subgen. Calosphace</taxon>
    </lineage>
</organism>
<gene>
    <name evidence="2" type="ORF">AAHA92_04307</name>
</gene>
<evidence type="ECO:0000313" key="3">
    <source>
        <dbReference type="Proteomes" id="UP001567538"/>
    </source>
</evidence>
<keyword evidence="3" id="KW-1185">Reference proteome</keyword>
<dbReference type="AlphaFoldDB" id="A0ABD1HYS1"/>
<dbReference type="Pfam" id="PF14299">
    <property type="entry name" value="PP2"/>
    <property type="match status" value="1"/>
</dbReference>
<dbReference type="PROSITE" id="PS50181">
    <property type="entry name" value="FBOX"/>
    <property type="match status" value="1"/>
</dbReference>
<feature type="domain" description="F-box" evidence="1">
    <location>
        <begin position="1"/>
        <end position="47"/>
    </location>
</feature>
<reference evidence="2 3" key="1">
    <citation type="submission" date="2024-06" db="EMBL/GenBank/DDBJ databases">
        <title>A chromosome level genome sequence of Diviner's sage (Salvia divinorum).</title>
        <authorList>
            <person name="Ford S.A."/>
            <person name="Ro D.-K."/>
            <person name="Ness R.W."/>
            <person name="Phillips M.A."/>
        </authorList>
    </citation>
    <scope>NUCLEOTIDE SEQUENCE [LARGE SCALE GENOMIC DNA]</scope>
    <source>
        <strain evidence="2">SAF-2024a</strain>
        <tissue evidence="2">Leaf</tissue>
    </source>
</reference>
<dbReference type="InterPro" id="IPR001810">
    <property type="entry name" value="F-box_dom"/>
</dbReference>
<dbReference type="InterPro" id="IPR025886">
    <property type="entry name" value="PP2-like"/>
</dbReference>
<name>A0ABD1HYS1_SALDI</name>
<dbReference type="Proteomes" id="UP001567538">
    <property type="component" value="Unassembled WGS sequence"/>
</dbReference>
<proteinExistence type="predicted"/>
<sequence length="254" mass="28838">MEWFARLPEDCISEILSYTSAADASRSSAASKELRSAAENDVVWERHLPLGYQEIISKAASPLKYATKKDLYFSLSDSPILIDQGKMSFSIDKRSGRKCFMVGARELLISWKGCWDFIPNPLSRFSEVAKLRSMGWIHIQGKIKTEILSKNTMYAAYLVFLLESKEGLRSSNTVLRLTLNDKSKTNSSIKKERIESRETGKIAKMRGDGWLEIEMGRFYNSSDDEGEVEAWLTEINSPYDKSGLIVHGIEFRPL</sequence>
<dbReference type="SMART" id="SM00256">
    <property type="entry name" value="FBOX"/>
    <property type="match status" value="1"/>
</dbReference>
<dbReference type="Pfam" id="PF12937">
    <property type="entry name" value="F-box-like"/>
    <property type="match status" value="1"/>
</dbReference>
<dbReference type="InterPro" id="IPR036047">
    <property type="entry name" value="F-box-like_dom_sf"/>
</dbReference>
<protein>
    <submittedName>
        <fullName evidence="2">F-box protein PP2-B11-like</fullName>
    </submittedName>
</protein>
<evidence type="ECO:0000313" key="2">
    <source>
        <dbReference type="EMBL" id="KAL1561628.1"/>
    </source>
</evidence>
<dbReference type="Gene3D" id="1.20.1280.50">
    <property type="match status" value="1"/>
</dbReference>